<protein>
    <submittedName>
        <fullName evidence="2">Uncharacterized protein</fullName>
    </submittedName>
</protein>
<dbReference type="AlphaFoldDB" id="A0A0C3ECC7"/>
<dbReference type="Proteomes" id="UP000053989">
    <property type="component" value="Unassembled WGS sequence"/>
</dbReference>
<evidence type="ECO:0000313" key="3">
    <source>
        <dbReference type="Proteomes" id="UP000053989"/>
    </source>
</evidence>
<feature type="compositionally biased region" description="Basic residues" evidence="1">
    <location>
        <begin position="26"/>
        <end position="36"/>
    </location>
</feature>
<dbReference type="EMBL" id="KN822022">
    <property type="protein sequence ID" value="KIM65576.1"/>
    <property type="molecule type" value="Genomic_DNA"/>
</dbReference>
<feature type="region of interest" description="Disordered" evidence="1">
    <location>
        <begin position="92"/>
        <end position="112"/>
    </location>
</feature>
<organism evidence="2 3">
    <name type="scientific">Scleroderma citrinum Foug A</name>
    <dbReference type="NCBI Taxonomy" id="1036808"/>
    <lineage>
        <taxon>Eukaryota</taxon>
        <taxon>Fungi</taxon>
        <taxon>Dikarya</taxon>
        <taxon>Basidiomycota</taxon>
        <taxon>Agaricomycotina</taxon>
        <taxon>Agaricomycetes</taxon>
        <taxon>Agaricomycetidae</taxon>
        <taxon>Boletales</taxon>
        <taxon>Sclerodermatineae</taxon>
        <taxon>Sclerodermataceae</taxon>
        <taxon>Scleroderma</taxon>
    </lineage>
</organism>
<sequence>MAKPGRFIKSSVHFLSTTAADTSTIKTKRRSWKMRSKTTAMVAHPPAREMTSSCAADMRLEVGWPQGNPTLPHTTIFVDLFFDQRTVNVDEYGDGNDASPSFTLIPSSTNEQ</sequence>
<name>A0A0C3ECC7_9AGAM</name>
<reference evidence="2 3" key="1">
    <citation type="submission" date="2014-04" db="EMBL/GenBank/DDBJ databases">
        <authorList>
            <consortium name="DOE Joint Genome Institute"/>
            <person name="Kuo A."/>
            <person name="Kohler A."/>
            <person name="Nagy L.G."/>
            <person name="Floudas D."/>
            <person name="Copeland A."/>
            <person name="Barry K.W."/>
            <person name="Cichocki N."/>
            <person name="Veneault-Fourrey C."/>
            <person name="LaButti K."/>
            <person name="Lindquist E.A."/>
            <person name="Lipzen A."/>
            <person name="Lundell T."/>
            <person name="Morin E."/>
            <person name="Murat C."/>
            <person name="Sun H."/>
            <person name="Tunlid A."/>
            <person name="Henrissat B."/>
            <person name="Grigoriev I.V."/>
            <person name="Hibbett D.S."/>
            <person name="Martin F."/>
            <person name="Nordberg H.P."/>
            <person name="Cantor M.N."/>
            <person name="Hua S.X."/>
        </authorList>
    </citation>
    <scope>NUCLEOTIDE SEQUENCE [LARGE SCALE GENOMIC DNA]</scope>
    <source>
        <strain evidence="2 3">Foug A</strain>
    </source>
</reference>
<evidence type="ECO:0000256" key="1">
    <source>
        <dbReference type="SAM" id="MobiDB-lite"/>
    </source>
</evidence>
<feature type="region of interest" description="Disordered" evidence="1">
    <location>
        <begin position="26"/>
        <end position="49"/>
    </location>
</feature>
<keyword evidence="3" id="KW-1185">Reference proteome</keyword>
<reference evidence="3" key="2">
    <citation type="submission" date="2015-01" db="EMBL/GenBank/DDBJ databases">
        <title>Evolutionary Origins and Diversification of the Mycorrhizal Mutualists.</title>
        <authorList>
            <consortium name="DOE Joint Genome Institute"/>
            <consortium name="Mycorrhizal Genomics Consortium"/>
            <person name="Kohler A."/>
            <person name="Kuo A."/>
            <person name="Nagy L.G."/>
            <person name="Floudas D."/>
            <person name="Copeland A."/>
            <person name="Barry K.W."/>
            <person name="Cichocki N."/>
            <person name="Veneault-Fourrey C."/>
            <person name="LaButti K."/>
            <person name="Lindquist E.A."/>
            <person name="Lipzen A."/>
            <person name="Lundell T."/>
            <person name="Morin E."/>
            <person name="Murat C."/>
            <person name="Riley R."/>
            <person name="Ohm R."/>
            <person name="Sun H."/>
            <person name="Tunlid A."/>
            <person name="Henrissat B."/>
            <person name="Grigoriev I.V."/>
            <person name="Hibbett D.S."/>
            <person name="Martin F."/>
        </authorList>
    </citation>
    <scope>NUCLEOTIDE SEQUENCE [LARGE SCALE GENOMIC DNA]</scope>
    <source>
        <strain evidence="3">Foug A</strain>
    </source>
</reference>
<proteinExistence type="predicted"/>
<feature type="compositionally biased region" description="Polar residues" evidence="1">
    <location>
        <begin position="98"/>
        <end position="112"/>
    </location>
</feature>
<accession>A0A0C3ECC7</accession>
<dbReference type="InParanoid" id="A0A0C3ECC7"/>
<dbReference type="HOGENOM" id="CLU_2147347_0_0_1"/>
<gene>
    <name evidence="2" type="ORF">SCLCIDRAFT_22732</name>
</gene>
<evidence type="ECO:0000313" key="2">
    <source>
        <dbReference type="EMBL" id="KIM65576.1"/>
    </source>
</evidence>